<dbReference type="AlphaFoldDB" id="A0A1A8RI80"/>
<evidence type="ECO:0000313" key="1">
    <source>
        <dbReference type="EMBL" id="SBS05800.1"/>
    </source>
</evidence>
<feature type="non-terminal residue" evidence="1">
    <location>
        <position position="1"/>
    </location>
</feature>
<sequence length="62" mass="6733">LKLCSTFIQNQLWLMAKLKNVTSANYYVAAVHWSQGEAAAPPAGSATHLLTRHVDALSRSPP</sequence>
<gene>
    <name evidence="1" type="primary">Nfu_g_1_012259</name>
</gene>
<reference evidence="1" key="1">
    <citation type="submission" date="2016-05" db="EMBL/GenBank/DDBJ databases">
        <authorList>
            <person name="Lavstsen T."/>
            <person name="Jespersen J.S."/>
        </authorList>
    </citation>
    <scope>NUCLEOTIDE SEQUENCE</scope>
    <source>
        <tissue evidence="1">Brain</tissue>
    </source>
</reference>
<accession>A0A1A8RI80</accession>
<reference evidence="1" key="2">
    <citation type="submission" date="2016-06" db="EMBL/GenBank/DDBJ databases">
        <title>The genome of a short-lived fish provides insights into sex chromosome evolution and the genetic control of aging.</title>
        <authorList>
            <person name="Reichwald K."/>
            <person name="Felder M."/>
            <person name="Petzold A."/>
            <person name="Koch P."/>
            <person name="Groth M."/>
            <person name="Platzer M."/>
        </authorList>
    </citation>
    <scope>NUCLEOTIDE SEQUENCE</scope>
    <source>
        <tissue evidence="1">Brain</tissue>
    </source>
</reference>
<protein>
    <submittedName>
        <fullName evidence="1">Uncharacterized protein</fullName>
    </submittedName>
</protein>
<feature type="non-terminal residue" evidence="1">
    <location>
        <position position="62"/>
    </location>
</feature>
<name>A0A1A8RI80_9TELE</name>
<organism evidence="1">
    <name type="scientific">Nothobranchius rachovii</name>
    <name type="common">bluefin notho</name>
    <dbReference type="NCBI Taxonomy" id="451742"/>
    <lineage>
        <taxon>Eukaryota</taxon>
        <taxon>Metazoa</taxon>
        <taxon>Chordata</taxon>
        <taxon>Craniata</taxon>
        <taxon>Vertebrata</taxon>
        <taxon>Euteleostomi</taxon>
        <taxon>Actinopterygii</taxon>
        <taxon>Neopterygii</taxon>
        <taxon>Teleostei</taxon>
        <taxon>Neoteleostei</taxon>
        <taxon>Acanthomorphata</taxon>
        <taxon>Ovalentaria</taxon>
        <taxon>Atherinomorphae</taxon>
        <taxon>Cyprinodontiformes</taxon>
        <taxon>Nothobranchiidae</taxon>
        <taxon>Nothobranchius</taxon>
    </lineage>
</organism>
<dbReference type="EMBL" id="HAEI01008722">
    <property type="protein sequence ID" value="SBS05800.1"/>
    <property type="molecule type" value="Transcribed_RNA"/>
</dbReference>
<proteinExistence type="predicted"/>